<sequence>MPAAALNLPCTDNQSKPLTSRAAIYNRRTTDDKHDAITNNAQGKATHEDTERTGCVISTVMAINSTGGEAIQGWLLYLGAMVLSEELHIDSHSAPPHPAFSCFI</sequence>
<comment type="caution">
    <text evidence="1">The sequence shown here is derived from an EMBL/GenBank/DDBJ whole genome shotgun (WGS) entry which is preliminary data.</text>
</comment>
<evidence type="ECO:0000313" key="2">
    <source>
        <dbReference type="Proteomes" id="UP000735302"/>
    </source>
</evidence>
<dbReference type="AlphaFoldDB" id="A0AAV3ZTR1"/>
<gene>
    <name evidence="1" type="ORF">PoB_002523400</name>
</gene>
<dbReference type="Proteomes" id="UP000735302">
    <property type="component" value="Unassembled WGS sequence"/>
</dbReference>
<evidence type="ECO:0000313" key="1">
    <source>
        <dbReference type="EMBL" id="GFN98728.1"/>
    </source>
</evidence>
<reference evidence="1 2" key="1">
    <citation type="journal article" date="2021" name="Elife">
        <title>Chloroplast acquisition without the gene transfer in kleptoplastic sea slugs, Plakobranchus ocellatus.</title>
        <authorList>
            <person name="Maeda T."/>
            <person name="Takahashi S."/>
            <person name="Yoshida T."/>
            <person name="Shimamura S."/>
            <person name="Takaki Y."/>
            <person name="Nagai Y."/>
            <person name="Toyoda A."/>
            <person name="Suzuki Y."/>
            <person name="Arimoto A."/>
            <person name="Ishii H."/>
            <person name="Satoh N."/>
            <person name="Nishiyama T."/>
            <person name="Hasebe M."/>
            <person name="Maruyama T."/>
            <person name="Minagawa J."/>
            <person name="Obokata J."/>
            <person name="Shigenobu S."/>
        </authorList>
    </citation>
    <scope>NUCLEOTIDE SEQUENCE [LARGE SCALE GENOMIC DNA]</scope>
</reference>
<accession>A0AAV3ZTR1</accession>
<protein>
    <submittedName>
        <fullName evidence="1">Uncharacterized protein</fullName>
    </submittedName>
</protein>
<dbReference type="EMBL" id="BLXT01002861">
    <property type="protein sequence ID" value="GFN98728.1"/>
    <property type="molecule type" value="Genomic_DNA"/>
</dbReference>
<proteinExistence type="predicted"/>
<organism evidence="1 2">
    <name type="scientific">Plakobranchus ocellatus</name>
    <dbReference type="NCBI Taxonomy" id="259542"/>
    <lineage>
        <taxon>Eukaryota</taxon>
        <taxon>Metazoa</taxon>
        <taxon>Spiralia</taxon>
        <taxon>Lophotrochozoa</taxon>
        <taxon>Mollusca</taxon>
        <taxon>Gastropoda</taxon>
        <taxon>Heterobranchia</taxon>
        <taxon>Euthyneura</taxon>
        <taxon>Panpulmonata</taxon>
        <taxon>Sacoglossa</taxon>
        <taxon>Placobranchoidea</taxon>
        <taxon>Plakobranchidae</taxon>
        <taxon>Plakobranchus</taxon>
    </lineage>
</organism>
<name>A0AAV3ZTR1_9GAST</name>
<keyword evidence="2" id="KW-1185">Reference proteome</keyword>